<gene>
    <name evidence="1" type="ORF">B0T45_03605</name>
</gene>
<proteinExistence type="predicted"/>
<evidence type="ECO:0008006" key="3">
    <source>
        <dbReference type="Google" id="ProtNLM"/>
    </source>
</evidence>
<protein>
    <recommendedName>
        <fullName evidence="3">Pyoverdine biosynthesis protein PvcA</fullName>
    </recommendedName>
</protein>
<organism evidence="1 2">
    <name type="scientific">Chromobacterium haemolyticum</name>
    <dbReference type="NCBI Taxonomy" id="394935"/>
    <lineage>
        <taxon>Bacteria</taxon>
        <taxon>Pseudomonadati</taxon>
        <taxon>Pseudomonadota</taxon>
        <taxon>Betaproteobacteria</taxon>
        <taxon>Neisseriales</taxon>
        <taxon>Chromobacteriaceae</taxon>
        <taxon>Chromobacterium</taxon>
    </lineage>
</organism>
<dbReference type="PANTHER" id="PTHR37285">
    <property type="entry name" value="SPORE WALL MATURATION PROTEIN DIT1"/>
    <property type="match status" value="1"/>
</dbReference>
<dbReference type="PANTHER" id="PTHR37285:SF5">
    <property type="entry name" value="SPORE WALL MATURATION PROTEIN DIT1"/>
    <property type="match status" value="1"/>
</dbReference>
<dbReference type="Pfam" id="PF05141">
    <property type="entry name" value="DIT1_PvcA"/>
    <property type="match status" value="1"/>
</dbReference>
<dbReference type="Proteomes" id="UP000192721">
    <property type="component" value="Unassembled WGS sequence"/>
</dbReference>
<evidence type="ECO:0000313" key="1">
    <source>
        <dbReference type="EMBL" id="OQS43067.1"/>
    </source>
</evidence>
<comment type="caution">
    <text evidence="1">The sequence shown here is derived from an EMBL/GenBank/DDBJ whole genome shotgun (WGS) entry which is preliminary data.</text>
</comment>
<dbReference type="AlphaFoldDB" id="A0A1W0D7S8"/>
<reference evidence="1 2" key="1">
    <citation type="submission" date="2017-02" db="EMBL/GenBank/DDBJ databases">
        <title>Chromobacterium haemolyticum H5244.</title>
        <authorList>
            <person name="Gulvik C.A."/>
        </authorList>
    </citation>
    <scope>NUCLEOTIDE SEQUENCE [LARGE SCALE GENOMIC DNA]</scope>
    <source>
        <strain evidence="1 2">H5244</strain>
    </source>
</reference>
<evidence type="ECO:0000313" key="2">
    <source>
        <dbReference type="Proteomes" id="UP000192721"/>
    </source>
</evidence>
<dbReference type="EMBL" id="MUKV01000003">
    <property type="protein sequence ID" value="OQS43067.1"/>
    <property type="molecule type" value="Genomic_DNA"/>
</dbReference>
<dbReference type="InterPro" id="IPR007817">
    <property type="entry name" value="Isocyanide_synthase_DIT1"/>
</dbReference>
<dbReference type="Gene3D" id="3.30.60.140">
    <property type="match status" value="1"/>
</dbReference>
<accession>A0A1W0D7S8</accession>
<sequence length="326" mass="37090">MNAIVDPVFHPFGVSAADLARQILGRVFKLRRIHPEDLTATEDLDAEMAPHLPKIQDAVTRRQPLQMILPAFPGKSPNRNKTLGAMPDLAERHAMDNLHQLCRDIQSIYPPGAQVAICSDGYCFSDVVYIPDAEVAAYMDDLIRYARQRHGDSFRFYDLKDHFSYIGDLDSQREELLILYSDSIEQIKRQCQDEPAMRAMYQGITRFLFEDAQGMERFAGHSKTSLQKMARANAYRVIQRSNAWSRLLERAFPDSLRLSIHPQFRVSSKIGVRLVDSVDAWLTPWHAAAIKHEHGVMLKKRSDIDENQSALVFVDGRPSHFIATAA</sequence>
<name>A0A1W0D7S8_9NEIS</name>